<name>A0A819GFZ9_9BILA</name>
<evidence type="ECO:0000256" key="1">
    <source>
        <dbReference type="SAM" id="Phobius"/>
    </source>
</evidence>
<comment type="caution">
    <text evidence="3">The sequence shown here is derived from an EMBL/GenBank/DDBJ whole genome shotgun (WGS) entry which is preliminary data.</text>
</comment>
<dbReference type="PANTHER" id="PTHR34203:SF15">
    <property type="entry name" value="SLL1173 PROTEIN"/>
    <property type="match status" value="1"/>
</dbReference>
<feature type="domain" description="Methyltransferase FkbM" evidence="2">
    <location>
        <begin position="129"/>
        <end position="274"/>
    </location>
</feature>
<dbReference type="PANTHER" id="PTHR34203">
    <property type="entry name" value="METHYLTRANSFERASE, FKBM FAMILY PROTEIN"/>
    <property type="match status" value="1"/>
</dbReference>
<dbReference type="EMBL" id="CAJOAY010001756">
    <property type="protein sequence ID" value="CAF3882801.1"/>
    <property type="molecule type" value="Genomic_DNA"/>
</dbReference>
<dbReference type="InterPro" id="IPR029063">
    <property type="entry name" value="SAM-dependent_MTases_sf"/>
</dbReference>
<protein>
    <recommendedName>
        <fullName evidence="2">Methyltransferase FkbM domain-containing protein</fullName>
    </recommendedName>
</protein>
<evidence type="ECO:0000259" key="2">
    <source>
        <dbReference type="Pfam" id="PF05050"/>
    </source>
</evidence>
<feature type="transmembrane region" description="Helical" evidence="1">
    <location>
        <begin position="20"/>
        <end position="38"/>
    </location>
</feature>
<dbReference type="Proteomes" id="UP000663881">
    <property type="component" value="Unassembled WGS sequence"/>
</dbReference>
<sequence>MSRQRTGRIRYNIIKFCGKLQPYLYTVCLLFLIVDLLINKQRQQSTQNTLIVSSLSSAVNLIDPDEILISNMTCIKTKSLLNLYNTTICIHNSSDHVSNKVAKRHIWEEDYITQLLQILIRNPYLDMIDIGANIGSYTMFTAGALGRFTLVVDCYRPNIERIIRAVQIQKVQHRVVIVENALYSKSGEYLKLSNNEPSGKYLVNESRTDLTNKDIVVKTIQFDDLYPILIEKRVRAAIIKIDVKGAQHYLCETGSKIFDHIDIQVVMMEWDHDMRKTYKKQYQSIVDCFTQRYYVTADRKCTLLHSINWETTWPENIYWIKQINFRKNIC</sequence>
<dbReference type="Gene3D" id="3.40.50.150">
    <property type="entry name" value="Vaccinia Virus protein VP39"/>
    <property type="match status" value="1"/>
</dbReference>
<keyword evidence="1" id="KW-0812">Transmembrane</keyword>
<dbReference type="Pfam" id="PF05050">
    <property type="entry name" value="Methyltransf_21"/>
    <property type="match status" value="1"/>
</dbReference>
<accession>A0A819GFZ9</accession>
<dbReference type="NCBIfam" id="TIGR01444">
    <property type="entry name" value="fkbM_fam"/>
    <property type="match status" value="1"/>
</dbReference>
<reference evidence="3" key="1">
    <citation type="submission" date="2021-02" db="EMBL/GenBank/DDBJ databases">
        <authorList>
            <person name="Nowell W R."/>
        </authorList>
    </citation>
    <scope>NUCLEOTIDE SEQUENCE</scope>
</reference>
<keyword evidence="1" id="KW-0472">Membrane</keyword>
<organism evidence="3 4">
    <name type="scientific">Adineta steineri</name>
    <dbReference type="NCBI Taxonomy" id="433720"/>
    <lineage>
        <taxon>Eukaryota</taxon>
        <taxon>Metazoa</taxon>
        <taxon>Spiralia</taxon>
        <taxon>Gnathifera</taxon>
        <taxon>Rotifera</taxon>
        <taxon>Eurotatoria</taxon>
        <taxon>Bdelloidea</taxon>
        <taxon>Adinetida</taxon>
        <taxon>Adinetidae</taxon>
        <taxon>Adineta</taxon>
    </lineage>
</organism>
<proteinExistence type="predicted"/>
<dbReference type="InterPro" id="IPR052514">
    <property type="entry name" value="SAM-dependent_MTase"/>
</dbReference>
<keyword evidence="1" id="KW-1133">Transmembrane helix</keyword>
<dbReference type="InterPro" id="IPR006342">
    <property type="entry name" value="FkbM_mtfrase"/>
</dbReference>
<dbReference type="AlphaFoldDB" id="A0A819GFZ9"/>
<dbReference type="SUPFAM" id="SSF53335">
    <property type="entry name" value="S-adenosyl-L-methionine-dependent methyltransferases"/>
    <property type="match status" value="1"/>
</dbReference>
<evidence type="ECO:0000313" key="4">
    <source>
        <dbReference type="Proteomes" id="UP000663881"/>
    </source>
</evidence>
<evidence type="ECO:0000313" key="3">
    <source>
        <dbReference type="EMBL" id="CAF3882801.1"/>
    </source>
</evidence>
<gene>
    <name evidence="3" type="ORF">OKA104_LOCUS23228</name>
</gene>